<evidence type="ECO:0000313" key="2">
    <source>
        <dbReference type="Proteomes" id="UP000187735"/>
    </source>
</evidence>
<dbReference type="KEGG" id="fmr:Fuma_03821"/>
<protein>
    <submittedName>
        <fullName evidence="1">Uncharacterized protein</fullName>
    </submittedName>
</protein>
<evidence type="ECO:0000313" key="1">
    <source>
        <dbReference type="EMBL" id="APZ94197.1"/>
    </source>
</evidence>
<reference evidence="1 2" key="1">
    <citation type="journal article" date="2016" name="Front. Microbiol.">
        <title>Fuerstia marisgermanicae gen. nov., sp. nov., an Unusual Member of the Phylum Planctomycetes from the German Wadden Sea.</title>
        <authorList>
            <person name="Kohn T."/>
            <person name="Heuer A."/>
            <person name="Jogler M."/>
            <person name="Vollmers J."/>
            <person name="Boedeker C."/>
            <person name="Bunk B."/>
            <person name="Rast P."/>
            <person name="Borchert D."/>
            <person name="Glockner I."/>
            <person name="Freese H.M."/>
            <person name="Klenk H.P."/>
            <person name="Overmann J."/>
            <person name="Kaster A.K."/>
            <person name="Rohde M."/>
            <person name="Wiegand S."/>
            <person name="Jogler C."/>
        </authorList>
    </citation>
    <scope>NUCLEOTIDE SEQUENCE [LARGE SCALE GENOMIC DNA]</scope>
    <source>
        <strain evidence="1 2">NH11</strain>
    </source>
</reference>
<name>A0A1P8WJI2_9PLAN</name>
<proteinExistence type="predicted"/>
<accession>A0A1P8WJI2</accession>
<keyword evidence="2" id="KW-1185">Reference proteome</keyword>
<dbReference type="STRING" id="1891926.Fuma_03821"/>
<dbReference type="EMBL" id="CP017641">
    <property type="protein sequence ID" value="APZ94197.1"/>
    <property type="molecule type" value="Genomic_DNA"/>
</dbReference>
<gene>
    <name evidence="1" type="ORF">Fuma_03821</name>
</gene>
<organism evidence="1 2">
    <name type="scientific">Fuerstiella marisgermanici</name>
    <dbReference type="NCBI Taxonomy" id="1891926"/>
    <lineage>
        <taxon>Bacteria</taxon>
        <taxon>Pseudomonadati</taxon>
        <taxon>Planctomycetota</taxon>
        <taxon>Planctomycetia</taxon>
        <taxon>Planctomycetales</taxon>
        <taxon>Planctomycetaceae</taxon>
        <taxon>Fuerstiella</taxon>
    </lineage>
</organism>
<dbReference type="AlphaFoldDB" id="A0A1P8WJI2"/>
<dbReference type="Proteomes" id="UP000187735">
    <property type="component" value="Chromosome"/>
</dbReference>
<sequence>MQPKILSAHINAVTPSQSSTILFHTLEPAVFHTLKLLPSNSIAHDRFPDFRAKTSSSDEIPLHRPCITRIGSSTVKMQPFFPGTRRLSPSKKSGSVAKIAERQAFRHVYLIRQ</sequence>